<protein>
    <submittedName>
        <fullName evidence="1">Uncharacterized protein</fullName>
    </submittedName>
</protein>
<reference evidence="1" key="1">
    <citation type="submission" date="2022-12" db="EMBL/GenBank/DDBJ databases">
        <authorList>
            <person name="Petersen C."/>
        </authorList>
    </citation>
    <scope>NUCLEOTIDE SEQUENCE</scope>
    <source>
        <strain evidence="1">IBT 35673</strain>
        <strain evidence="2">IBT 35675</strain>
    </source>
</reference>
<dbReference type="AlphaFoldDB" id="A0A9W9UD54"/>
<dbReference type="Proteomes" id="UP001147695">
    <property type="component" value="Unassembled WGS sequence"/>
</dbReference>
<comment type="caution">
    <text evidence="1">The sequence shown here is derived from an EMBL/GenBank/DDBJ whole genome shotgun (WGS) entry which is preliminary data.</text>
</comment>
<evidence type="ECO:0000313" key="4">
    <source>
        <dbReference type="Proteomes" id="UP001148299"/>
    </source>
</evidence>
<dbReference type="EMBL" id="JAPZBQ010000004">
    <property type="protein sequence ID" value="KAJ5334615.1"/>
    <property type="molecule type" value="Genomic_DNA"/>
</dbReference>
<name>A0A9W9UD54_PENBR</name>
<evidence type="ECO:0000313" key="3">
    <source>
        <dbReference type="Proteomes" id="UP001147695"/>
    </source>
</evidence>
<accession>A0A9W9UD54</accession>
<evidence type="ECO:0000313" key="1">
    <source>
        <dbReference type="EMBL" id="KAJ5334615.1"/>
    </source>
</evidence>
<dbReference type="EMBL" id="JAPZBR010000003">
    <property type="protein sequence ID" value="KAJ5357299.1"/>
    <property type="molecule type" value="Genomic_DNA"/>
</dbReference>
<proteinExistence type="predicted"/>
<reference evidence="1" key="2">
    <citation type="journal article" date="2023" name="IMA Fungus">
        <title>Comparative genomic study of the Penicillium genus elucidates a diverse pangenome and 15 lateral gene transfer events.</title>
        <authorList>
            <person name="Petersen C."/>
            <person name="Sorensen T."/>
            <person name="Nielsen M.R."/>
            <person name="Sondergaard T.E."/>
            <person name="Sorensen J.L."/>
            <person name="Fitzpatrick D.A."/>
            <person name="Frisvad J.C."/>
            <person name="Nielsen K.L."/>
        </authorList>
    </citation>
    <scope>NUCLEOTIDE SEQUENCE</scope>
    <source>
        <strain evidence="1">IBT 35673</strain>
        <strain evidence="2">IBT 35675</strain>
    </source>
</reference>
<gene>
    <name evidence="1" type="ORF">N7452_007018</name>
    <name evidence="2" type="ORF">N7541_004457</name>
</gene>
<sequence length="133" mass="15014">MAEFYHYDSVRRLISLTNNVDQLPIGETLAAICLLRSYEIITPSRQIHPKADLISAGYWNYLREDITVALIEQRGLMITLSDQNKPPEPSDDTDHANYVTFLLGKIINRIEPLGMGGDKEGTWQLEVIASIIV</sequence>
<organism evidence="1 3">
    <name type="scientific">Penicillium brevicompactum</name>
    <dbReference type="NCBI Taxonomy" id="5074"/>
    <lineage>
        <taxon>Eukaryota</taxon>
        <taxon>Fungi</taxon>
        <taxon>Dikarya</taxon>
        <taxon>Ascomycota</taxon>
        <taxon>Pezizomycotina</taxon>
        <taxon>Eurotiomycetes</taxon>
        <taxon>Eurotiomycetidae</taxon>
        <taxon>Eurotiales</taxon>
        <taxon>Aspergillaceae</taxon>
        <taxon>Penicillium</taxon>
    </lineage>
</organism>
<dbReference type="Proteomes" id="UP001148299">
    <property type="component" value="Unassembled WGS sequence"/>
</dbReference>
<keyword evidence="4" id="KW-1185">Reference proteome</keyword>
<evidence type="ECO:0000313" key="2">
    <source>
        <dbReference type="EMBL" id="KAJ5357299.1"/>
    </source>
</evidence>